<dbReference type="Proteomes" id="UP001219518">
    <property type="component" value="Unassembled WGS sequence"/>
</dbReference>
<dbReference type="AlphaFoldDB" id="A0AAE1H226"/>
<keyword evidence="1" id="KW-0418">Kinase</keyword>
<evidence type="ECO:0000313" key="1">
    <source>
        <dbReference type="EMBL" id="KAK3913119.1"/>
    </source>
</evidence>
<gene>
    <name evidence="1" type="ORF">KUF71_022573</name>
</gene>
<proteinExistence type="predicted"/>
<evidence type="ECO:0000313" key="2">
    <source>
        <dbReference type="Proteomes" id="UP001219518"/>
    </source>
</evidence>
<name>A0AAE1H226_9NEOP</name>
<keyword evidence="1" id="KW-0808">Transferase</keyword>
<reference evidence="1" key="2">
    <citation type="journal article" date="2023" name="BMC Genomics">
        <title>Pest status, molecular evolution, and epigenetic factors derived from the genome assembly of Frankliniella fusca, a thysanopteran phytovirus vector.</title>
        <authorList>
            <person name="Catto M.A."/>
            <person name="Labadie P.E."/>
            <person name="Jacobson A.L."/>
            <person name="Kennedy G.G."/>
            <person name="Srinivasan R."/>
            <person name="Hunt B.G."/>
        </authorList>
    </citation>
    <scope>NUCLEOTIDE SEQUENCE</scope>
    <source>
        <strain evidence="1">PL_HMW_Pooled</strain>
    </source>
</reference>
<dbReference type="GO" id="GO:0016301">
    <property type="term" value="F:kinase activity"/>
    <property type="evidence" value="ECO:0007669"/>
    <property type="project" value="UniProtKB-KW"/>
</dbReference>
<accession>A0AAE1H226</accession>
<organism evidence="1 2">
    <name type="scientific">Frankliniella fusca</name>
    <dbReference type="NCBI Taxonomy" id="407009"/>
    <lineage>
        <taxon>Eukaryota</taxon>
        <taxon>Metazoa</taxon>
        <taxon>Ecdysozoa</taxon>
        <taxon>Arthropoda</taxon>
        <taxon>Hexapoda</taxon>
        <taxon>Insecta</taxon>
        <taxon>Pterygota</taxon>
        <taxon>Neoptera</taxon>
        <taxon>Paraneoptera</taxon>
        <taxon>Thysanoptera</taxon>
        <taxon>Terebrantia</taxon>
        <taxon>Thripoidea</taxon>
        <taxon>Thripidae</taxon>
        <taxon>Frankliniella</taxon>
    </lineage>
</organism>
<comment type="caution">
    <text evidence="1">The sequence shown here is derived from an EMBL/GenBank/DDBJ whole genome shotgun (WGS) entry which is preliminary data.</text>
</comment>
<sequence>MGFGLIPFFRFTAQFLDSKIAQESYFVFTINSILWSRGILPQGESGVAHCPTALDNNSSIAVEELIFRGQTMIAELQATDALESVHKQKSAESKQESAESKQETAEFGNCTLTCRHSLSHIISPLLTIVVVFFLCRY</sequence>
<protein>
    <submittedName>
        <fullName evidence="1">HPr kinase/phosphorylase</fullName>
    </submittedName>
</protein>
<dbReference type="EMBL" id="JAHWGI010000309">
    <property type="protein sequence ID" value="KAK3913119.1"/>
    <property type="molecule type" value="Genomic_DNA"/>
</dbReference>
<keyword evidence="2" id="KW-1185">Reference proteome</keyword>
<reference evidence="1" key="1">
    <citation type="submission" date="2021-07" db="EMBL/GenBank/DDBJ databases">
        <authorList>
            <person name="Catto M.A."/>
            <person name="Jacobson A."/>
            <person name="Kennedy G."/>
            <person name="Labadie P."/>
            <person name="Hunt B.G."/>
            <person name="Srinivasan R."/>
        </authorList>
    </citation>
    <scope>NUCLEOTIDE SEQUENCE</scope>
    <source>
        <strain evidence="1">PL_HMW_Pooled</strain>
        <tissue evidence="1">Head</tissue>
    </source>
</reference>